<evidence type="ECO:0000256" key="5">
    <source>
        <dbReference type="ARBA" id="ARBA00022618"/>
    </source>
</evidence>
<keyword evidence="7" id="KW-0498">Mitosis</keyword>
<evidence type="ECO:0000256" key="11">
    <source>
        <dbReference type="ARBA" id="ARBA00023306"/>
    </source>
</evidence>
<feature type="compositionally biased region" description="Polar residues" evidence="12">
    <location>
        <begin position="400"/>
        <end position="414"/>
    </location>
</feature>
<evidence type="ECO:0000313" key="13">
    <source>
        <dbReference type="EMBL" id="PFH53469.1"/>
    </source>
</evidence>
<evidence type="ECO:0000256" key="12">
    <source>
        <dbReference type="SAM" id="MobiDB-lite"/>
    </source>
</evidence>
<dbReference type="GO" id="GO:0072686">
    <property type="term" value="C:mitotic spindle"/>
    <property type="evidence" value="ECO:0007669"/>
    <property type="project" value="TreeGrafter"/>
</dbReference>
<feature type="region of interest" description="Disordered" evidence="12">
    <location>
        <begin position="242"/>
        <end position="277"/>
    </location>
</feature>
<dbReference type="GO" id="GO:0007076">
    <property type="term" value="P:mitotic chromosome condensation"/>
    <property type="evidence" value="ECO:0007669"/>
    <property type="project" value="TreeGrafter"/>
</dbReference>
<evidence type="ECO:0000256" key="2">
    <source>
        <dbReference type="ARBA" id="ARBA00004186"/>
    </source>
</evidence>
<feature type="compositionally biased region" description="Low complexity" evidence="12">
    <location>
        <begin position="657"/>
        <end position="668"/>
    </location>
</feature>
<accession>A0A2A9NSF6</accession>
<feature type="region of interest" description="Disordered" evidence="12">
    <location>
        <begin position="80"/>
        <end position="155"/>
    </location>
</feature>
<feature type="compositionally biased region" description="Polar residues" evidence="12">
    <location>
        <begin position="268"/>
        <end position="277"/>
    </location>
</feature>
<feature type="region of interest" description="Disordered" evidence="12">
    <location>
        <begin position="650"/>
        <end position="684"/>
    </location>
</feature>
<feature type="region of interest" description="Disordered" evidence="12">
    <location>
        <begin position="929"/>
        <end position="1013"/>
    </location>
</feature>
<evidence type="ECO:0000256" key="9">
    <source>
        <dbReference type="ARBA" id="ARBA00023212"/>
    </source>
</evidence>
<dbReference type="AlphaFoldDB" id="A0A2A9NSF6"/>
<feature type="compositionally biased region" description="Polar residues" evidence="12">
    <location>
        <begin position="122"/>
        <end position="132"/>
    </location>
</feature>
<sequence length="1013" mass="108229">MAAMSSTTQILFNSPALHSLKREQLVKLCKVHSIKATGKNVDLIQKLKQHALTLAQEPPFGDSMDTDDVSLSDVYHKRLESEMSNDEQQTTANNVQLMHSDRTRSSEQWEVMDSIQEVDESAASQGTLTSLKTVGRDKSTNEFGTAGSSKSSVSSSLKALATSLGLKRSANASTSSKSLVSSSSNLSPPSTLRDNEVPSEMTKFSTRYSDLPPAVSVPLSDTYTPEAGSSVATDVEMEAPLPGQALRPGAPAPQNARLSLGLGLGGSHTPSKQSQATTTIRLIAKPPQSSSILQNTVSTTTFGEPSTPKLAPFKTSFDLIMSPRIASELGFGNPGPMKSWSSCGTSQIYPTLPLGDAAFSNNECAHSKQTSDDTRGQPSADKSLAPIENDGDVTMLGAFSSPSHDSNTLSSNHPISPPPATSNILKPPSELFIFGSPLPQHRVSDAQFREVATNVLGDMNKRLLAEGVNPVDVDIVNRLHCGTRASSSVQDHRSANDATNTQRGEVKQMFERKHQAEFNKMEGIDALVKRRGMAAKAKNSIEPSQMEIIAIGKKRKSSVLGNEGRRVPSQFAGRASGTRVISNGRRGKIVPEAFDDRDFDEVLAEEGERGTKRTKLEDYDLQPQHYDVGGEEAKRKEKEQAAIRRKLEVNTARRRSSAAAARLSGRVSVGRECHPAQPKQKPSRFGFLSSAKSIMQSVFGRSKVASSTVTAPTASSKAKTDRPAKAELPFGFISSLRSTAPRTLPGTSNHVASTAHTSSGKLEEVCNTTNPRSRSPLPSFGGIALSLPEESGVGSFGGKKAMSREQVYSSSSRLLAPTASSLAKMTGRNTSLSVKPVYEDAKRVDATAGEKKAGALGPITNKPTTRLPQPMTTSGTKLPETMDMSVTKNGDHLVITKTPLQRQGSLNRKPRISRSKVISRLASQRANTVKDSGVVNAGPSGVRKSALVPTSRKRSSLGTRAAKPVGRASHTGGANGGRDVSLLMSAKKRARQSEYTARRQSRVGATPTSKDQP</sequence>
<keyword evidence="5" id="KW-0132">Cell division</keyword>
<comment type="similarity">
    <text evidence="3">Belongs to the NUSAP family.</text>
</comment>
<dbReference type="GO" id="GO:0000281">
    <property type="term" value="P:mitotic cytokinesis"/>
    <property type="evidence" value="ECO:0007669"/>
    <property type="project" value="InterPro"/>
</dbReference>
<name>A0A2A9NSF6_9AGAR</name>
<feature type="region of interest" description="Disordered" evidence="12">
    <location>
        <begin position="854"/>
        <end position="882"/>
    </location>
</feature>
<evidence type="ECO:0000256" key="1">
    <source>
        <dbReference type="ARBA" id="ARBA00004123"/>
    </source>
</evidence>
<evidence type="ECO:0000256" key="3">
    <source>
        <dbReference type="ARBA" id="ARBA00009702"/>
    </source>
</evidence>
<keyword evidence="6" id="KW-0493">Microtubule</keyword>
<feature type="compositionally biased region" description="Low complexity" evidence="12">
    <location>
        <begin position="144"/>
        <end position="155"/>
    </location>
</feature>
<comment type="subcellular location">
    <subcellularLocation>
        <location evidence="2">Cytoplasm</location>
        <location evidence="2">Cytoskeleton</location>
        <location evidence="2">Spindle</location>
    </subcellularLocation>
    <subcellularLocation>
        <location evidence="1">Nucleus</location>
    </subcellularLocation>
</comment>
<evidence type="ECO:0000256" key="8">
    <source>
        <dbReference type="ARBA" id="ARBA00023125"/>
    </source>
</evidence>
<proteinExistence type="inferred from homology"/>
<feature type="compositionally biased region" description="Low complexity" evidence="12">
    <location>
        <begin position="167"/>
        <end position="192"/>
    </location>
</feature>
<dbReference type="STRING" id="703135.A0A2A9NSF6"/>
<feature type="compositionally biased region" description="Basic and acidic residues" evidence="12">
    <location>
        <begin position="365"/>
        <end position="375"/>
    </location>
</feature>
<reference evidence="13 14" key="1">
    <citation type="submission" date="2014-02" db="EMBL/GenBank/DDBJ databases">
        <title>Transposable element dynamics among asymbiotic and ectomycorrhizal Amanita fungi.</title>
        <authorList>
            <consortium name="DOE Joint Genome Institute"/>
            <person name="Hess J."/>
            <person name="Skrede I."/>
            <person name="Wolfe B."/>
            <person name="LaButti K."/>
            <person name="Ohm R.A."/>
            <person name="Grigoriev I.V."/>
            <person name="Pringle A."/>
        </authorList>
    </citation>
    <scope>NUCLEOTIDE SEQUENCE [LARGE SCALE GENOMIC DNA]</scope>
    <source>
        <strain evidence="13 14">SKay4041</strain>
    </source>
</reference>
<dbReference type="GO" id="GO:0005874">
    <property type="term" value="C:microtubule"/>
    <property type="evidence" value="ECO:0007669"/>
    <property type="project" value="UniProtKB-KW"/>
</dbReference>
<organism evidence="13 14">
    <name type="scientific">Amanita thiersii Skay4041</name>
    <dbReference type="NCBI Taxonomy" id="703135"/>
    <lineage>
        <taxon>Eukaryota</taxon>
        <taxon>Fungi</taxon>
        <taxon>Dikarya</taxon>
        <taxon>Basidiomycota</taxon>
        <taxon>Agaricomycotina</taxon>
        <taxon>Agaricomycetes</taxon>
        <taxon>Agaricomycetidae</taxon>
        <taxon>Agaricales</taxon>
        <taxon>Pluteineae</taxon>
        <taxon>Amanitaceae</taxon>
        <taxon>Amanita</taxon>
    </lineage>
</organism>
<feature type="compositionally biased region" description="Polar residues" evidence="12">
    <location>
        <begin position="743"/>
        <end position="773"/>
    </location>
</feature>
<keyword evidence="8" id="KW-0238">DNA-binding</keyword>
<evidence type="ECO:0008006" key="15">
    <source>
        <dbReference type="Google" id="ProtNLM"/>
    </source>
</evidence>
<dbReference type="GO" id="GO:0005730">
    <property type="term" value="C:nucleolus"/>
    <property type="evidence" value="ECO:0007669"/>
    <property type="project" value="TreeGrafter"/>
</dbReference>
<keyword evidence="9" id="KW-0206">Cytoskeleton</keyword>
<dbReference type="InterPro" id="IPR026756">
    <property type="entry name" value="NuSAP"/>
</dbReference>
<dbReference type="PANTHER" id="PTHR15874">
    <property type="entry name" value="NUCLEOLAR AND SPINDLE-ASSOCIATED PROTEIN 1"/>
    <property type="match status" value="1"/>
</dbReference>
<feature type="region of interest" description="Disordered" evidence="12">
    <location>
        <begin position="364"/>
        <end position="424"/>
    </location>
</feature>
<dbReference type="GO" id="GO:0008017">
    <property type="term" value="F:microtubule binding"/>
    <property type="evidence" value="ECO:0007669"/>
    <property type="project" value="TreeGrafter"/>
</dbReference>
<dbReference type="GO" id="GO:0040001">
    <property type="term" value="P:establishment of mitotic spindle localization"/>
    <property type="evidence" value="ECO:0007669"/>
    <property type="project" value="InterPro"/>
</dbReference>
<feature type="compositionally biased region" description="Polar residues" evidence="12">
    <location>
        <begin position="861"/>
        <end position="876"/>
    </location>
</feature>
<gene>
    <name evidence="13" type="ORF">AMATHDRAFT_83795</name>
</gene>
<protein>
    <recommendedName>
        <fullName evidence="15">SAP domain-containing protein</fullName>
    </recommendedName>
</protein>
<dbReference type="Proteomes" id="UP000242287">
    <property type="component" value="Unassembled WGS sequence"/>
</dbReference>
<evidence type="ECO:0000313" key="14">
    <source>
        <dbReference type="Proteomes" id="UP000242287"/>
    </source>
</evidence>
<evidence type="ECO:0000256" key="7">
    <source>
        <dbReference type="ARBA" id="ARBA00022776"/>
    </source>
</evidence>
<dbReference type="OrthoDB" id="5964929at2759"/>
<keyword evidence="14" id="KW-1185">Reference proteome</keyword>
<keyword evidence="11" id="KW-0131">Cell cycle</keyword>
<evidence type="ECO:0000256" key="10">
    <source>
        <dbReference type="ARBA" id="ARBA00023242"/>
    </source>
</evidence>
<dbReference type="EMBL" id="KZ301973">
    <property type="protein sequence ID" value="PFH53469.1"/>
    <property type="molecule type" value="Genomic_DNA"/>
</dbReference>
<keyword evidence="10" id="KW-0539">Nucleus</keyword>
<evidence type="ECO:0000256" key="6">
    <source>
        <dbReference type="ARBA" id="ARBA00022701"/>
    </source>
</evidence>
<feature type="compositionally biased region" description="Polar residues" evidence="12">
    <location>
        <begin position="86"/>
        <end position="97"/>
    </location>
</feature>
<evidence type="ECO:0000256" key="4">
    <source>
        <dbReference type="ARBA" id="ARBA00022490"/>
    </source>
</evidence>
<keyword evidence="4" id="KW-0963">Cytoplasm</keyword>
<dbReference type="PANTHER" id="PTHR15874:SF1">
    <property type="entry name" value="NUCLEOLAR AND SPINDLE-ASSOCIATED PROTEIN 1"/>
    <property type="match status" value="1"/>
</dbReference>
<dbReference type="GO" id="GO:0003677">
    <property type="term" value="F:DNA binding"/>
    <property type="evidence" value="ECO:0007669"/>
    <property type="project" value="UniProtKB-KW"/>
</dbReference>
<feature type="region of interest" description="Disordered" evidence="12">
    <location>
        <begin position="167"/>
        <end position="197"/>
    </location>
</feature>
<feature type="region of interest" description="Disordered" evidence="12">
    <location>
        <begin position="743"/>
        <end position="774"/>
    </location>
</feature>